<dbReference type="InterPro" id="IPR015057">
    <property type="entry name" value="Rv2632c-like"/>
</dbReference>
<dbReference type="Proteomes" id="UP001165368">
    <property type="component" value="Unassembled WGS sequence"/>
</dbReference>
<dbReference type="Pfam" id="PF08962">
    <property type="entry name" value="Rv2632c-like"/>
    <property type="match status" value="1"/>
</dbReference>
<gene>
    <name evidence="1" type="ORF">LVY72_20555</name>
</gene>
<dbReference type="InterPro" id="IPR038070">
    <property type="entry name" value="Rv2632c-like_sf"/>
</dbReference>
<accession>A0ABS9LC99</accession>
<dbReference type="EMBL" id="JAKLTQ010000022">
    <property type="protein sequence ID" value="MCG2624285.1"/>
    <property type="molecule type" value="Genomic_DNA"/>
</dbReference>
<name>A0ABS9LC99_9MICC</name>
<evidence type="ECO:0000313" key="1">
    <source>
        <dbReference type="EMBL" id="MCG2624285.1"/>
    </source>
</evidence>
<sequence length="88" mass="9508">MQEKRWSVEIVIDEHEGQTRSEARLQSGAATKLTGVGLARLNPADSDVPEIGDELATARALADLAHQLIEATAADIENITRKPPHLKA</sequence>
<dbReference type="Gene3D" id="3.30.160.240">
    <property type="entry name" value="Rv1738"/>
    <property type="match status" value="1"/>
</dbReference>
<organism evidence="1 2">
    <name type="scientific">Arthrobacter hankyongi</name>
    <dbReference type="NCBI Taxonomy" id="2904801"/>
    <lineage>
        <taxon>Bacteria</taxon>
        <taxon>Bacillati</taxon>
        <taxon>Actinomycetota</taxon>
        <taxon>Actinomycetes</taxon>
        <taxon>Micrococcales</taxon>
        <taxon>Micrococcaceae</taxon>
        <taxon>Arthrobacter</taxon>
    </lineage>
</organism>
<keyword evidence="2" id="KW-1185">Reference proteome</keyword>
<dbReference type="SUPFAM" id="SSF143212">
    <property type="entry name" value="Rv2632c-like"/>
    <property type="match status" value="1"/>
</dbReference>
<protein>
    <submittedName>
        <fullName evidence="1">DUF1876 domain-containing protein</fullName>
    </submittedName>
</protein>
<comment type="caution">
    <text evidence="1">The sequence shown here is derived from an EMBL/GenBank/DDBJ whole genome shotgun (WGS) entry which is preliminary data.</text>
</comment>
<dbReference type="RefSeq" id="WP_237826006.1">
    <property type="nucleotide sequence ID" value="NZ_JAKLTQ010000022.1"/>
</dbReference>
<reference evidence="1" key="1">
    <citation type="submission" date="2022-01" db="EMBL/GenBank/DDBJ databases">
        <authorList>
            <person name="Jo J.-H."/>
            <person name="Im W.-T."/>
        </authorList>
    </citation>
    <scope>NUCLEOTIDE SEQUENCE</scope>
    <source>
        <strain evidence="1">I2-34</strain>
    </source>
</reference>
<proteinExistence type="predicted"/>
<evidence type="ECO:0000313" key="2">
    <source>
        <dbReference type="Proteomes" id="UP001165368"/>
    </source>
</evidence>